<dbReference type="AlphaFoldDB" id="A0A974C6I1"/>
<dbReference type="Proteomes" id="UP000694892">
    <property type="component" value="Chromosome 8L"/>
</dbReference>
<organism evidence="1 2">
    <name type="scientific">Xenopus laevis</name>
    <name type="common">African clawed frog</name>
    <dbReference type="NCBI Taxonomy" id="8355"/>
    <lineage>
        <taxon>Eukaryota</taxon>
        <taxon>Metazoa</taxon>
        <taxon>Chordata</taxon>
        <taxon>Craniata</taxon>
        <taxon>Vertebrata</taxon>
        <taxon>Euteleostomi</taxon>
        <taxon>Amphibia</taxon>
        <taxon>Batrachia</taxon>
        <taxon>Anura</taxon>
        <taxon>Pipoidea</taxon>
        <taxon>Pipidae</taxon>
        <taxon>Xenopodinae</taxon>
        <taxon>Xenopus</taxon>
        <taxon>Xenopus</taxon>
    </lineage>
</organism>
<protein>
    <submittedName>
        <fullName evidence="1">Uncharacterized protein</fullName>
    </submittedName>
</protein>
<dbReference type="EMBL" id="CM004480">
    <property type="protein sequence ID" value="OCT67537.1"/>
    <property type="molecule type" value="Genomic_DNA"/>
</dbReference>
<name>A0A974C6I1_XENLA</name>
<reference evidence="2" key="1">
    <citation type="journal article" date="2016" name="Nature">
        <title>Genome evolution in the allotetraploid frog Xenopus laevis.</title>
        <authorList>
            <person name="Session A.M."/>
            <person name="Uno Y."/>
            <person name="Kwon T."/>
            <person name="Chapman J.A."/>
            <person name="Toyoda A."/>
            <person name="Takahashi S."/>
            <person name="Fukui A."/>
            <person name="Hikosaka A."/>
            <person name="Suzuki A."/>
            <person name="Kondo M."/>
            <person name="van Heeringen S.J."/>
            <person name="Quigley I."/>
            <person name="Heinz S."/>
            <person name="Ogino H."/>
            <person name="Ochi H."/>
            <person name="Hellsten U."/>
            <person name="Lyons J.B."/>
            <person name="Simakov O."/>
            <person name="Putnam N."/>
            <person name="Stites J."/>
            <person name="Kuroki Y."/>
            <person name="Tanaka T."/>
            <person name="Michiue T."/>
            <person name="Watanabe M."/>
            <person name="Bogdanovic O."/>
            <person name="Lister R."/>
            <person name="Georgiou G."/>
            <person name="Paranjpe S.S."/>
            <person name="van Kruijsbergen I."/>
            <person name="Shu S."/>
            <person name="Carlson J."/>
            <person name="Kinoshita T."/>
            <person name="Ohta Y."/>
            <person name="Mawaribuchi S."/>
            <person name="Jenkins J."/>
            <person name="Grimwood J."/>
            <person name="Schmutz J."/>
            <person name="Mitros T."/>
            <person name="Mozaffari S.V."/>
            <person name="Suzuki Y."/>
            <person name="Haramoto Y."/>
            <person name="Yamamoto T.S."/>
            <person name="Takagi C."/>
            <person name="Heald R."/>
            <person name="Miller K."/>
            <person name="Haudenschild C."/>
            <person name="Kitzman J."/>
            <person name="Nakayama T."/>
            <person name="Izutsu Y."/>
            <person name="Robert J."/>
            <person name="Fortriede J."/>
            <person name="Burns K."/>
            <person name="Lotay V."/>
            <person name="Karimi K."/>
            <person name="Yasuoka Y."/>
            <person name="Dichmann D.S."/>
            <person name="Flajnik M.F."/>
            <person name="Houston D.W."/>
            <person name="Shendure J."/>
            <person name="DuPasquier L."/>
            <person name="Vize P.D."/>
            <person name="Zorn A.M."/>
            <person name="Ito M."/>
            <person name="Marcotte E.M."/>
            <person name="Wallingford J.B."/>
            <person name="Ito Y."/>
            <person name="Asashima M."/>
            <person name="Ueno N."/>
            <person name="Matsuda Y."/>
            <person name="Veenstra G.J."/>
            <person name="Fujiyama A."/>
            <person name="Harland R.M."/>
            <person name="Taira M."/>
            <person name="Rokhsar D.S."/>
        </authorList>
    </citation>
    <scope>NUCLEOTIDE SEQUENCE [LARGE SCALE GENOMIC DNA]</scope>
    <source>
        <strain evidence="2">J</strain>
    </source>
</reference>
<sequence>MWILGHSFISWARRGAEVKTSGSQLGFPEGQVNVHWFGVPVLRWPGGWGKLMASFVRKFGGIVVRHTDLEDKMPAYYREDGVYLSVLGMSFFTLALMEGIERALGYLDGGVVLRLRFQEATPVAEGIFARTPRGS</sequence>
<proteinExistence type="predicted"/>
<accession>A0A974C6I1</accession>
<evidence type="ECO:0000313" key="1">
    <source>
        <dbReference type="EMBL" id="OCT67537.1"/>
    </source>
</evidence>
<evidence type="ECO:0000313" key="2">
    <source>
        <dbReference type="Proteomes" id="UP000694892"/>
    </source>
</evidence>
<gene>
    <name evidence="1" type="ORF">XELAEV_18038835mg</name>
</gene>